<name>A0A0F5PJA6_9THEO</name>
<evidence type="ECO:0000256" key="1">
    <source>
        <dbReference type="SAM" id="Phobius"/>
    </source>
</evidence>
<reference evidence="2 3" key="1">
    <citation type="submission" date="2008-07" db="EMBL/GenBank/DDBJ databases">
        <authorList>
            <person name="Gonzalez J."/>
            <person name="Sokolova T."/>
            <person name="Ferriera S."/>
            <person name="Johnson J."/>
            <person name="Kravitz S."/>
            <person name="Beeson K."/>
            <person name="Sutton G."/>
            <person name="Rogers Y.-H."/>
            <person name="Friedman R."/>
            <person name="Frazier M."/>
            <person name="Venter J.C."/>
        </authorList>
    </citation>
    <scope>NUCLEOTIDE SEQUENCE [LARGE SCALE GENOMIC DNA]</scope>
    <source>
        <strain evidence="2 3">DSM 12653</strain>
    </source>
</reference>
<evidence type="ECO:0000313" key="2">
    <source>
        <dbReference type="EMBL" id="KKC28738.1"/>
    </source>
</evidence>
<accession>A0A0F5PJA6</accession>
<feature type="transmembrane region" description="Helical" evidence="1">
    <location>
        <begin position="20"/>
        <end position="39"/>
    </location>
</feature>
<proteinExistence type="predicted"/>
<reference evidence="3" key="3">
    <citation type="submission" date="2015-02" db="EMBL/GenBank/DDBJ databases">
        <title>Genome analysis of three genomes within the thermophilic hydrogenogenic bacterial species Caldanaerobacter subterraneus.</title>
        <authorList>
            <person name="Sant'Anna F.H."/>
            <person name="Lebedinsky A."/>
            <person name="Sokolova T."/>
            <person name="Robb F.T."/>
            <person name="Gonzalez J.M."/>
        </authorList>
    </citation>
    <scope>NUCLEOTIDE SEQUENCE [LARGE SCALE GENOMIC DNA]</scope>
    <source>
        <strain evidence="3">DSM 12653</strain>
    </source>
</reference>
<keyword evidence="1" id="KW-0472">Membrane</keyword>
<dbReference type="EMBL" id="ABXP02000116">
    <property type="protein sequence ID" value="KKC28738.1"/>
    <property type="molecule type" value="Genomic_DNA"/>
</dbReference>
<evidence type="ECO:0000313" key="3">
    <source>
        <dbReference type="Proteomes" id="UP000010146"/>
    </source>
</evidence>
<gene>
    <name evidence="2" type="ORF">CDSM653_02301</name>
</gene>
<sequence length="80" mass="9595">MLYERERVNGMWQLLHFIRQYFTVYMFAIVFIVGIYEAFVEPKFLKRKGLDRDSRICKGIGIFYILIGVIALILRILFPM</sequence>
<dbReference type="Proteomes" id="UP000010146">
    <property type="component" value="Unassembled WGS sequence"/>
</dbReference>
<dbReference type="NCBIfam" id="NF042414">
    <property type="entry name" value="CLC_0170_fam"/>
    <property type="match status" value="1"/>
</dbReference>
<keyword evidence="1" id="KW-0812">Transmembrane</keyword>
<organism evidence="2 3">
    <name type="scientific">Caldanaerobacter subterraneus subsp. pacificus DSM 12653</name>
    <dbReference type="NCBI Taxonomy" id="391606"/>
    <lineage>
        <taxon>Bacteria</taxon>
        <taxon>Bacillati</taxon>
        <taxon>Bacillota</taxon>
        <taxon>Clostridia</taxon>
        <taxon>Thermoanaerobacterales</taxon>
        <taxon>Thermoanaerobacteraceae</taxon>
        <taxon>Caldanaerobacter</taxon>
    </lineage>
</organism>
<keyword evidence="1" id="KW-1133">Transmembrane helix</keyword>
<reference evidence="2 3" key="2">
    <citation type="journal article" date="2015" name="BMC Genomics">
        <title>Analysis of three genomes within the thermophilic bacterial species Caldanaerobacter subterraneus with a focus on carbon monoxide dehydrogenase evolution and hydrolase diversity.</title>
        <authorList>
            <person name="Sant'Anna F.H."/>
            <person name="Lebedinsky A.V."/>
            <person name="Sokolova T.G."/>
            <person name="Robb F.T."/>
            <person name="Gonzalez J.M."/>
        </authorList>
    </citation>
    <scope>NUCLEOTIDE SEQUENCE [LARGE SCALE GENOMIC DNA]</scope>
    <source>
        <strain evidence="2 3">DSM 12653</strain>
    </source>
</reference>
<dbReference type="AlphaFoldDB" id="A0A0F5PJA6"/>
<protein>
    <submittedName>
        <fullName evidence="2">Uncharacterized protein</fullName>
    </submittedName>
</protein>
<feature type="transmembrane region" description="Helical" evidence="1">
    <location>
        <begin position="60"/>
        <end position="78"/>
    </location>
</feature>
<dbReference type="InterPro" id="IPR049971">
    <property type="entry name" value="CLC_0170-like"/>
</dbReference>
<comment type="caution">
    <text evidence="2">The sequence shown here is derived from an EMBL/GenBank/DDBJ whole genome shotgun (WGS) entry which is preliminary data.</text>
</comment>